<keyword evidence="10 12" id="KW-0560">Oxidoreductase</keyword>
<feature type="domain" description="CMP/dCMP-type deaminase" evidence="13">
    <location>
        <begin position="4"/>
        <end position="125"/>
    </location>
</feature>
<protein>
    <recommendedName>
        <fullName evidence="12">Riboflavin biosynthesis protein RibD</fullName>
    </recommendedName>
    <domain>
        <recommendedName>
            <fullName evidence="12">Diaminohydroxyphosphoribosylaminopyrimidine deaminase</fullName>
            <shortName evidence="12">DRAP deaminase</shortName>
            <ecNumber evidence="12">3.5.4.26</ecNumber>
        </recommendedName>
        <alternativeName>
            <fullName evidence="12">Riboflavin-specific deaminase</fullName>
        </alternativeName>
    </domain>
    <domain>
        <recommendedName>
            <fullName evidence="12">5-amino-6-(5-phosphoribosylamino)uracil reductase</fullName>
            <ecNumber evidence="12">1.1.1.193</ecNumber>
        </recommendedName>
        <alternativeName>
            <fullName evidence="12">HTP reductase</fullName>
        </alternativeName>
    </domain>
</protein>
<evidence type="ECO:0000256" key="2">
    <source>
        <dbReference type="ARBA" id="ARBA00004882"/>
    </source>
</evidence>
<evidence type="ECO:0000256" key="12">
    <source>
        <dbReference type="PIRNR" id="PIRNR006769"/>
    </source>
</evidence>
<dbReference type="InterPro" id="IPR002734">
    <property type="entry name" value="RibDG_C"/>
</dbReference>
<dbReference type="Pfam" id="PF00383">
    <property type="entry name" value="dCMP_cyt_deam_1"/>
    <property type="match status" value="1"/>
</dbReference>
<dbReference type="InterPro" id="IPR004794">
    <property type="entry name" value="Eubact_RibD"/>
</dbReference>
<comment type="cofactor">
    <cofactor evidence="12">
        <name>Zn(2+)</name>
        <dbReference type="ChEBI" id="CHEBI:29105"/>
    </cofactor>
    <text evidence="12">Binds 1 zinc ion.</text>
</comment>
<dbReference type="InterPro" id="IPR016192">
    <property type="entry name" value="APOBEC/CMP_deaminase_Zn-bd"/>
</dbReference>
<dbReference type="PROSITE" id="PS00903">
    <property type="entry name" value="CYT_DCMP_DEAMINASES_1"/>
    <property type="match status" value="1"/>
</dbReference>
<dbReference type="EC" id="1.1.1.193" evidence="12"/>
<dbReference type="Proteomes" id="UP000646152">
    <property type="component" value="Unassembled WGS sequence"/>
</dbReference>
<comment type="pathway">
    <text evidence="2 12">Cofactor biosynthesis; riboflavin biosynthesis; 5-amino-6-(D-ribitylamino)uracil from GTP: step 2/4.</text>
</comment>
<evidence type="ECO:0000313" key="14">
    <source>
        <dbReference type="EMBL" id="GGB34029.1"/>
    </source>
</evidence>
<comment type="catalytic activity">
    <reaction evidence="12">
        <text>5-amino-6-(5-phospho-D-ribitylamino)uracil + NADP(+) = 5-amino-6-(5-phospho-D-ribosylamino)uracil + NADPH + H(+)</text>
        <dbReference type="Rhea" id="RHEA:17845"/>
        <dbReference type="ChEBI" id="CHEBI:15378"/>
        <dbReference type="ChEBI" id="CHEBI:57783"/>
        <dbReference type="ChEBI" id="CHEBI:58349"/>
        <dbReference type="ChEBI" id="CHEBI:58421"/>
        <dbReference type="ChEBI" id="CHEBI:58453"/>
        <dbReference type="EC" id="1.1.1.193"/>
    </reaction>
</comment>
<keyword evidence="12" id="KW-0378">Hydrolase</keyword>
<dbReference type="Gene3D" id="3.40.430.10">
    <property type="entry name" value="Dihydrofolate Reductase, subunit A"/>
    <property type="match status" value="1"/>
</dbReference>
<reference evidence="15" key="1">
    <citation type="journal article" date="2019" name="Int. J. Syst. Evol. Microbiol.">
        <title>The Global Catalogue of Microorganisms (GCM) 10K type strain sequencing project: providing services to taxonomists for standard genome sequencing and annotation.</title>
        <authorList>
            <consortium name="The Broad Institute Genomics Platform"/>
            <consortium name="The Broad Institute Genome Sequencing Center for Infectious Disease"/>
            <person name="Wu L."/>
            <person name="Ma J."/>
        </authorList>
    </citation>
    <scope>NUCLEOTIDE SEQUENCE [LARGE SCALE GENOMIC DNA]</scope>
    <source>
        <strain evidence="15">CGMCC 1.15923</strain>
    </source>
</reference>
<evidence type="ECO:0000256" key="9">
    <source>
        <dbReference type="ARBA" id="ARBA00022857"/>
    </source>
</evidence>
<keyword evidence="11" id="KW-0511">Multifunctional enzyme</keyword>
<dbReference type="PANTHER" id="PTHR38011:SF7">
    <property type="entry name" value="2,5-DIAMINO-6-RIBOSYLAMINO-4(3H)-PYRIMIDINONE 5'-PHOSPHATE REDUCTASE"/>
    <property type="match status" value="1"/>
</dbReference>
<organism evidence="14 15">
    <name type="scientific">Oceanisphaera marina</name>
    <dbReference type="NCBI Taxonomy" id="2017550"/>
    <lineage>
        <taxon>Bacteria</taxon>
        <taxon>Pseudomonadati</taxon>
        <taxon>Pseudomonadota</taxon>
        <taxon>Gammaproteobacteria</taxon>
        <taxon>Aeromonadales</taxon>
        <taxon>Aeromonadaceae</taxon>
        <taxon>Oceanisphaera</taxon>
    </lineage>
</organism>
<comment type="pathway">
    <text evidence="3 12">Cofactor biosynthesis; riboflavin biosynthesis; 5-amino-6-(D-ribitylamino)uracil from GTP: step 3/4.</text>
</comment>
<sequence>MFNSQDAHYMARALELAKRGRFTVSPNPAVGCVIVRHDKIVGEGYHRQAGGPHAEVFALRQAGAAAKGATAYVTLEPCSHYGRTPPCAQALIDAGVSRVVAASVDANPQVSGRGLAMLREAGIMAEAGLMAAESDAINRGFMHRMRTGLPFVTVKLASSLDGRTALANGQSKWITGSAARRDVQRHRALSCAILSGADTVLVDNASLNVRWAELPESVQASYDEVRTADNAGELASLQVSQPLRQPLRVIIDTRNRLTPHLALFSVPGPILLLRGQVTGGFNANVEECVLPCTPLGQLDLPELMAELGRRQINHLWVEAGARLGGALLEATLIDELVLYQAPKLMGSTARGLFDIPERVAMSQITRLEWQDCRQVGEDIKLTARVKN</sequence>
<evidence type="ECO:0000256" key="7">
    <source>
        <dbReference type="ARBA" id="ARBA00022723"/>
    </source>
</evidence>
<keyword evidence="9 12" id="KW-0521">NADP</keyword>
<evidence type="ECO:0000256" key="5">
    <source>
        <dbReference type="ARBA" id="ARBA00007417"/>
    </source>
</evidence>
<dbReference type="PIRSF" id="PIRSF006769">
    <property type="entry name" value="RibD"/>
    <property type="match status" value="1"/>
</dbReference>
<keyword evidence="15" id="KW-1185">Reference proteome</keyword>
<evidence type="ECO:0000256" key="1">
    <source>
        <dbReference type="ARBA" id="ARBA00002151"/>
    </source>
</evidence>
<dbReference type="EMBL" id="BMKE01000002">
    <property type="protein sequence ID" value="GGB34029.1"/>
    <property type="molecule type" value="Genomic_DNA"/>
</dbReference>
<comment type="function">
    <text evidence="1 12">Converts 2,5-diamino-6-(ribosylamino)-4(3h)-pyrimidinone 5'-phosphate into 5-amino-6-(ribosylamino)-2,4(1h,3h)-pyrimidinedione 5'-phosphate.</text>
</comment>
<dbReference type="PANTHER" id="PTHR38011">
    <property type="entry name" value="DIHYDROFOLATE REDUCTASE FAMILY PROTEIN (AFU_ORTHOLOGUE AFUA_8G06820)"/>
    <property type="match status" value="1"/>
</dbReference>
<dbReference type="RefSeq" id="WP_188628403.1">
    <property type="nucleotide sequence ID" value="NZ_BMKE01000002.1"/>
</dbReference>
<evidence type="ECO:0000256" key="4">
    <source>
        <dbReference type="ARBA" id="ARBA00005259"/>
    </source>
</evidence>
<gene>
    <name evidence="14" type="primary">ribD</name>
    <name evidence="14" type="ORF">GCM10011502_03860</name>
</gene>
<dbReference type="InterPro" id="IPR024072">
    <property type="entry name" value="DHFR-like_dom_sf"/>
</dbReference>
<dbReference type="InterPro" id="IPR016193">
    <property type="entry name" value="Cytidine_deaminase-like"/>
</dbReference>
<name>A0ABQ1IBY4_9GAMM</name>
<dbReference type="PROSITE" id="PS51747">
    <property type="entry name" value="CYT_DCMP_DEAMINASES_2"/>
    <property type="match status" value="1"/>
</dbReference>
<dbReference type="NCBIfam" id="TIGR00227">
    <property type="entry name" value="ribD_Cterm"/>
    <property type="match status" value="1"/>
</dbReference>
<comment type="similarity">
    <text evidence="4 12">In the N-terminal section; belongs to the cytidine and deoxycytidylate deaminase family.</text>
</comment>
<evidence type="ECO:0000256" key="8">
    <source>
        <dbReference type="ARBA" id="ARBA00022833"/>
    </source>
</evidence>
<dbReference type="InterPro" id="IPR050765">
    <property type="entry name" value="Riboflavin_Biosynth_HTPR"/>
</dbReference>
<proteinExistence type="inferred from homology"/>
<comment type="caution">
    <text evidence="14">The sequence shown here is derived from an EMBL/GenBank/DDBJ whole genome shotgun (WGS) entry which is preliminary data.</text>
</comment>
<dbReference type="SUPFAM" id="SSF53927">
    <property type="entry name" value="Cytidine deaminase-like"/>
    <property type="match status" value="1"/>
</dbReference>
<evidence type="ECO:0000313" key="15">
    <source>
        <dbReference type="Proteomes" id="UP000646152"/>
    </source>
</evidence>
<keyword evidence="7 12" id="KW-0479">Metal-binding</keyword>
<evidence type="ECO:0000256" key="6">
    <source>
        <dbReference type="ARBA" id="ARBA00022619"/>
    </source>
</evidence>
<evidence type="ECO:0000256" key="10">
    <source>
        <dbReference type="ARBA" id="ARBA00023002"/>
    </source>
</evidence>
<comment type="similarity">
    <text evidence="5 12">In the C-terminal section; belongs to the HTP reductase family.</text>
</comment>
<evidence type="ECO:0000259" key="13">
    <source>
        <dbReference type="PROSITE" id="PS51747"/>
    </source>
</evidence>
<keyword evidence="8 12" id="KW-0862">Zinc</keyword>
<dbReference type="Gene3D" id="3.40.140.10">
    <property type="entry name" value="Cytidine Deaminase, domain 2"/>
    <property type="match status" value="1"/>
</dbReference>
<dbReference type="Pfam" id="PF01872">
    <property type="entry name" value="RibD_C"/>
    <property type="match status" value="1"/>
</dbReference>
<dbReference type="SUPFAM" id="SSF53597">
    <property type="entry name" value="Dihydrofolate reductase-like"/>
    <property type="match status" value="1"/>
</dbReference>
<dbReference type="InterPro" id="IPR002125">
    <property type="entry name" value="CMP_dCMP_dom"/>
</dbReference>
<keyword evidence="6 12" id="KW-0686">Riboflavin biosynthesis</keyword>
<dbReference type="CDD" id="cd01284">
    <property type="entry name" value="Riboflavin_deaminase-reductase"/>
    <property type="match status" value="1"/>
</dbReference>
<dbReference type="InterPro" id="IPR011549">
    <property type="entry name" value="RibD_C"/>
</dbReference>
<comment type="catalytic activity">
    <reaction evidence="12">
        <text>2,5-diamino-6-hydroxy-4-(5-phosphoribosylamino)-pyrimidine + H2O + H(+) = 5-amino-6-(5-phospho-D-ribosylamino)uracil + NH4(+)</text>
        <dbReference type="Rhea" id="RHEA:21868"/>
        <dbReference type="ChEBI" id="CHEBI:15377"/>
        <dbReference type="ChEBI" id="CHEBI:15378"/>
        <dbReference type="ChEBI" id="CHEBI:28938"/>
        <dbReference type="ChEBI" id="CHEBI:58453"/>
        <dbReference type="ChEBI" id="CHEBI:58614"/>
        <dbReference type="EC" id="3.5.4.26"/>
    </reaction>
</comment>
<accession>A0ABQ1IBY4</accession>
<dbReference type="EC" id="3.5.4.26" evidence="12"/>
<dbReference type="NCBIfam" id="TIGR00326">
    <property type="entry name" value="eubact_ribD"/>
    <property type="match status" value="1"/>
</dbReference>
<evidence type="ECO:0000256" key="11">
    <source>
        <dbReference type="ARBA" id="ARBA00023268"/>
    </source>
</evidence>
<evidence type="ECO:0000256" key="3">
    <source>
        <dbReference type="ARBA" id="ARBA00004910"/>
    </source>
</evidence>